<evidence type="ECO:0000313" key="11">
    <source>
        <dbReference type="Proteomes" id="UP000799324"/>
    </source>
</evidence>
<comment type="subcellular location">
    <subcellularLocation>
        <location evidence="1 9">Mitochondrion inner membrane</location>
        <topology evidence="1 9">Multi-pass membrane protein</topology>
    </subcellularLocation>
</comment>
<proteinExistence type="inferred from homology"/>
<protein>
    <recommendedName>
        <fullName evidence="9">Mitochondrial pyruvate carrier</fullName>
    </recommendedName>
</protein>
<evidence type="ECO:0000256" key="7">
    <source>
        <dbReference type="ARBA" id="ARBA00023128"/>
    </source>
</evidence>
<sequence>MSFRPGARLFTTGIRAQAFRQPFLRQPFLRRSTQTAAGTEQKGFAKLWNSPVGPKTVHFWAPIMKWALVLAGAADLTRPASSLSLTQNAALTATGAIWTRWCFVIRPQNKFLATVNFFLFLVGSTQCARILLYQRSLKAAGQEAEGEGAKLVKELEEVGDKAKKAVKS</sequence>
<gene>
    <name evidence="10" type="ORF">K491DRAFT_651148</name>
</gene>
<comment type="function">
    <text evidence="9">Mediates the uptake of pyruvate into mitochondria.</text>
</comment>
<keyword evidence="6" id="KW-1133">Transmembrane helix</keyword>
<dbReference type="InterPro" id="IPR005336">
    <property type="entry name" value="MPC"/>
</dbReference>
<reference evidence="10" key="1">
    <citation type="journal article" date="2020" name="Stud. Mycol.">
        <title>101 Dothideomycetes genomes: a test case for predicting lifestyles and emergence of pathogens.</title>
        <authorList>
            <person name="Haridas S."/>
            <person name="Albert R."/>
            <person name="Binder M."/>
            <person name="Bloem J."/>
            <person name="Labutti K."/>
            <person name="Salamov A."/>
            <person name="Andreopoulos B."/>
            <person name="Baker S."/>
            <person name="Barry K."/>
            <person name="Bills G."/>
            <person name="Bluhm B."/>
            <person name="Cannon C."/>
            <person name="Castanera R."/>
            <person name="Culley D."/>
            <person name="Daum C."/>
            <person name="Ezra D."/>
            <person name="Gonzalez J."/>
            <person name="Henrissat B."/>
            <person name="Kuo A."/>
            <person name="Liang C."/>
            <person name="Lipzen A."/>
            <person name="Lutzoni F."/>
            <person name="Magnuson J."/>
            <person name="Mondo S."/>
            <person name="Nolan M."/>
            <person name="Ohm R."/>
            <person name="Pangilinan J."/>
            <person name="Park H.-J."/>
            <person name="Ramirez L."/>
            <person name="Alfaro M."/>
            <person name="Sun H."/>
            <person name="Tritt A."/>
            <person name="Yoshinaga Y."/>
            <person name="Zwiers L.-H."/>
            <person name="Turgeon B."/>
            <person name="Goodwin S."/>
            <person name="Spatafora J."/>
            <person name="Crous P."/>
            <person name="Grigoriev I."/>
        </authorList>
    </citation>
    <scope>NUCLEOTIDE SEQUENCE</scope>
    <source>
        <strain evidence="10">CBS 122681</strain>
    </source>
</reference>
<keyword evidence="4" id="KW-0812">Transmembrane</keyword>
<dbReference type="Pfam" id="PF03650">
    <property type="entry name" value="MPC"/>
    <property type="match status" value="1"/>
</dbReference>
<evidence type="ECO:0000256" key="4">
    <source>
        <dbReference type="ARBA" id="ARBA00022692"/>
    </source>
</evidence>
<evidence type="ECO:0000256" key="3">
    <source>
        <dbReference type="ARBA" id="ARBA00022448"/>
    </source>
</evidence>
<comment type="similarity">
    <text evidence="2 9">Belongs to the mitochondrial pyruvate carrier (MPC) (TC 2.A.105) family.</text>
</comment>
<dbReference type="PANTHER" id="PTHR14154">
    <property type="entry name" value="UPF0041 BRAIN PROTEIN 44-RELATED"/>
    <property type="match status" value="1"/>
</dbReference>
<evidence type="ECO:0000256" key="6">
    <source>
        <dbReference type="ARBA" id="ARBA00022989"/>
    </source>
</evidence>
<dbReference type="Proteomes" id="UP000799324">
    <property type="component" value="Unassembled WGS sequence"/>
</dbReference>
<evidence type="ECO:0000256" key="1">
    <source>
        <dbReference type="ARBA" id="ARBA00004448"/>
    </source>
</evidence>
<evidence type="ECO:0000256" key="2">
    <source>
        <dbReference type="ARBA" id="ARBA00006416"/>
    </source>
</evidence>
<accession>A0A6A6TK93</accession>
<dbReference type="OrthoDB" id="869189at2759"/>
<name>A0A6A6TK93_9PLEO</name>
<keyword evidence="5 9" id="KW-0999">Mitochondrion inner membrane</keyword>
<dbReference type="GO" id="GO:0005743">
    <property type="term" value="C:mitochondrial inner membrane"/>
    <property type="evidence" value="ECO:0007669"/>
    <property type="project" value="UniProtKB-SubCell"/>
</dbReference>
<dbReference type="AlphaFoldDB" id="A0A6A6TK93"/>
<dbReference type="GO" id="GO:0006850">
    <property type="term" value="P:pyruvate import into mitochondria"/>
    <property type="evidence" value="ECO:0007669"/>
    <property type="project" value="InterPro"/>
</dbReference>
<evidence type="ECO:0000256" key="9">
    <source>
        <dbReference type="RuleBase" id="RU363100"/>
    </source>
</evidence>
<evidence type="ECO:0000313" key="10">
    <source>
        <dbReference type="EMBL" id="KAF2659383.1"/>
    </source>
</evidence>
<evidence type="ECO:0000256" key="8">
    <source>
        <dbReference type="ARBA" id="ARBA00023136"/>
    </source>
</evidence>
<keyword evidence="11" id="KW-1185">Reference proteome</keyword>
<keyword evidence="8" id="KW-0472">Membrane</keyword>
<keyword evidence="7 9" id="KW-0496">Mitochondrion</keyword>
<organism evidence="10 11">
    <name type="scientific">Lophiostoma macrostomum CBS 122681</name>
    <dbReference type="NCBI Taxonomy" id="1314788"/>
    <lineage>
        <taxon>Eukaryota</taxon>
        <taxon>Fungi</taxon>
        <taxon>Dikarya</taxon>
        <taxon>Ascomycota</taxon>
        <taxon>Pezizomycotina</taxon>
        <taxon>Dothideomycetes</taxon>
        <taxon>Pleosporomycetidae</taxon>
        <taxon>Pleosporales</taxon>
        <taxon>Lophiostomataceae</taxon>
        <taxon>Lophiostoma</taxon>
    </lineage>
</organism>
<keyword evidence="3 9" id="KW-0813">Transport</keyword>
<evidence type="ECO:0000256" key="5">
    <source>
        <dbReference type="ARBA" id="ARBA00022792"/>
    </source>
</evidence>
<dbReference type="EMBL" id="MU004307">
    <property type="protein sequence ID" value="KAF2659383.1"/>
    <property type="molecule type" value="Genomic_DNA"/>
</dbReference>